<feature type="region of interest" description="Disordered" evidence="1">
    <location>
        <begin position="93"/>
        <end position="113"/>
    </location>
</feature>
<evidence type="ECO:0000259" key="2">
    <source>
        <dbReference type="PROSITE" id="PS50943"/>
    </source>
</evidence>
<dbReference type="Pfam" id="PF01381">
    <property type="entry name" value="HTH_3"/>
    <property type="match status" value="1"/>
</dbReference>
<proteinExistence type="predicted"/>
<dbReference type="CDD" id="cd00093">
    <property type="entry name" value="HTH_XRE"/>
    <property type="match status" value="1"/>
</dbReference>
<dbReference type="RefSeq" id="WP_274052251.1">
    <property type="nucleotide sequence ID" value="NZ_CP059693.1"/>
</dbReference>
<dbReference type="SUPFAM" id="SSF47413">
    <property type="entry name" value="lambda repressor-like DNA-binding domains"/>
    <property type="match status" value="1"/>
</dbReference>
<dbReference type="Gene3D" id="1.10.260.40">
    <property type="entry name" value="lambda repressor-like DNA-binding domains"/>
    <property type="match status" value="1"/>
</dbReference>
<name>A0ABY7VEY5_9GAMM</name>
<evidence type="ECO:0000313" key="3">
    <source>
        <dbReference type="EMBL" id="WDE12015.1"/>
    </source>
</evidence>
<protein>
    <submittedName>
        <fullName evidence="3">Helix-turn-helix transcriptional regulator</fullName>
    </submittedName>
</protein>
<organism evidence="3 4">
    <name type="scientific">Thalassomonas haliotis</name>
    <dbReference type="NCBI Taxonomy" id="485448"/>
    <lineage>
        <taxon>Bacteria</taxon>
        <taxon>Pseudomonadati</taxon>
        <taxon>Pseudomonadota</taxon>
        <taxon>Gammaproteobacteria</taxon>
        <taxon>Alteromonadales</taxon>
        <taxon>Colwelliaceae</taxon>
        <taxon>Thalassomonas</taxon>
    </lineage>
</organism>
<dbReference type="InterPro" id="IPR010982">
    <property type="entry name" value="Lambda_DNA-bd_dom_sf"/>
</dbReference>
<evidence type="ECO:0000256" key="1">
    <source>
        <dbReference type="SAM" id="MobiDB-lite"/>
    </source>
</evidence>
<reference evidence="3 4" key="1">
    <citation type="journal article" date="2022" name="Mar. Drugs">
        <title>Bioassay-Guided Fractionation Leads to the Detection of Cholic Acid Generated by the Rare Thalassomonas sp.</title>
        <authorList>
            <person name="Pheiffer F."/>
            <person name="Schneider Y.K."/>
            <person name="Hansen E.H."/>
            <person name="Andersen J.H."/>
            <person name="Isaksson J."/>
            <person name="Busche T."/>
            <person name="R C."/>
            <person name="Kalinowski J."/>
            <person name="Zyl L.V."/>
            <person name="Trindade M."/>
        </authorList>
    </citation>
    <scope>NUCLEOTIDE SEQUENCE [LARGE SCALE GENOMIC DNA]</scope>
    <source>
        <strain evidence="3 4">A5K-61T</strain>
    </source>
</reference>
<feature type="domain" description="HTH cro/C1-type" evidence="2">
    <location>
        <begin position="11"/>
        <end position="65"/>
    </location>
</feature>
<keyword evidence="4" id="KW-1185">Reference proteome</keyword>
<dbReference type="InterPro" id="IPR001387">
    <property type="entry name" value="Cro/C1-type_HTH"/>
</dbReference>
<gene>
    <name evidence="3" type="ORF">H3N35_00545</name>
</gene>
<accession>A0ABY7VEY5</accession>
<dbReference type="Proteomes" id="UP001215231">
    <property type="component" value="Chromosome"/>
</dbReference>
<evidence type="ECO:0000313" key="4">
    <source>
        <dbReference type="Proteomes" id="UP001215231"/>
    </source>
</evidence>
<sequence length="113" mass="13057">MFNLLMTGDDLRRIRLSVNRSTEEMAKVAGVHRTTYEKWERGVGFPRGDKLLLMMLYCQFDISQIIDGLDALKKEFSQYKDLDDDYQPNSCRVSKKKNHLRSAGGDEAFDTES</sequence>
<dbReference type="SMART" id="SM00530">
    <property type="entry name" value="HTH_XRE"/>
    <property type="match status" value="1"/>
</dbReference>
<dbReference type="PROSITE" id="PS50943">
    <property type="entry name" value="HTH_CROC1"/>
    <property type="match status" value="1"/>
</dbReference>
<dbReference type="EMBL" id="CP059693">
    <property type="protein sequence ID" value="WDE12015.1"/>
    <property type="molecule type" value="Genomic_DNA"/>
</dbReference>